<organism evidence="1 2">
    <name type="scientific">Spirosoma foliorum</name>
    <dbReference type="NCBI Taxonomy" id="2710596"/>
    <lineage>
        <taxon>Bacteria</taxon>
        <taxon>Pseudomonadati</taxon>
        <taxon>Bacteroidota</taxon>
        <taxon>Cytophagia</taxon>
        <taxon>Cytophagales</taxon>
        <taxon>Cytophagaceae</taxon>
        <taxon>Spirosoma</taxon>
    </lineage>
</organism>
<sequence length="90" mass="10115">MKTLHFTIDLRSFFLGALTLLGVLLLANFTPSPNNQPEQDKTENRRYQAVTGASGSFILDTQTGEYIQIYGVGKNSRTRFSFNDLQPQSK</sequence>
<evidence type="ECO:0000313" key="1">
    <source>
        <dbReference type="EMBL" id="QMW05392.1"/>
    </source>
</evidence>
<proteinExistence type="predicted"/>
<dbReference type="RefSeq" id="WP_182462744.1">
    <property type="nucleotide sequence ID" value="NZ_CP059732.1"/>
</dbReference>
<dbReference type="AlphaFoldDB" id="A0A7G5H2Q0"/>
<dbReference type="EMBL" id="CP059732">
    <property type="protein sequence ID" value="QMW05392.1"/>
    <property type="molecule type" value="Genomic_DNA"/>
</dbReference>
<dbReference type="Proteomes" id="UP000515369">
    <property type="component" value="Chromosome"/>
</dbReference>
<accession>A0A7G5H2Q0</accession>
<evidence type="ECO:0000313" key="2">
    <source>
        <dbReference type="Proteomes" id="UP000515369"/>
    </source>
</evidence>
<keyword evidence="2" id="KW-1185">Reference proteome</keyword>
<name>A0A7G5H2Q0_9BACT</name>
<dbReference type="KEGG" id="sfol:H3H32_11110"/>
<reference evidence="1 2" key="1">
    <citation type="submission" date="2020-07" db="EMBL/GenBank/DDBJ databases">
        <title>Spirosoma foliorum sp. nov., isolated from the leaves on the Nejang mountain Korea, Republic of.</title>
        <authorList>
            <person name="Ho H."/>
            <person name="Lee Y.-J."/>
            <person name="Nurcahyanto D.-A."/>
            <person name="Kim S.-G."/>
        </authorList>
    </citation>
    <scope>NUCLEOTIDE SEQUENCE [LARGE SCALE GENOMIC DNA]</scope>
    <source>
        <strain evidence="1 2">PL0136</strain>
    </source>
</reference>
<protein>
    <submittedName>
        <fullName evidence="1">Uncharacterized protein</fullName>
    </submittedName>
</protein>
<gene>
    <name evidence="1" type="ORF">H3H32_11110</name>
</gene>